<dbReference type="STRING" id="1131292.BCR24_10630"/>
<evidence type="ECO:0008006" key="3">
    <source>
        <dbReference type="Google" id="ProtNLM"/>
    </source>
</evidence>
<dbReference type="AlphaFoldDB" id="A0A1E5HFP1"/>
<dbReference type="RefSeq" id="WP_069638957.1">
    <property type="nucleotide sequence ID" value="NZ_JAFBEZ010000011.1"/>
</dbReference>
<dbReference type="EMBL" id="MIKC01000002">
    <property type="protein sequence ID" value="OEG23759.1"/>
    <property type="molecule type" value="Genomic_DNA"/>
</dbReference>
<organism evidence="1 2">
    <name type="scientific">Enterococcus ureilyticus</name>
    <dbReference type="NCBI Taxonomy" id="1131292"/>
    <lineage>
        <taxon>Bacteria</taxon>
        <taxon>Bacillati</taxon>
        <taxon>Bacillota</taxon>
        <taxon>Bacilli</taxon>
        <taxon>Lactobacillales</taxon>
        <taxon>Enterococcaceae</taxon>
        <taxon>Enterococcus</taxon>
    </lineage>
</organism>
<protein>
    <recommendedName>
        <fullName evidence="3">Alternate signal-mediated exported protein</fullName>
    </recommendedName>
</protein>
<name>A0A1E5HFP1_9ENTE</name>
<comment type="caution">
    <text evidence="1">The sequence shown here is derived from an EMBL/GenBank/DDBJ whole genome shotgun (WGS) entry which is preliminary data.</text>
</comment>
<dbReference type="Proteomes" id="UP000094469">
    <property type="component" value="Unassembled WGS sequence"/>
</dbReference>
<accession>A0A1E5HFP1</accession>
<gene>
    <name evidence="1" type="ORF">BCR24_10630</name>
</gene>
<sequence length="280" mass="31969">MRKGRRLLKTINQNKPFLAIFSVFLSLLLVVGSTYSWITYSDEKINPSMTNTKKLSATIDEVFTPNLQWIPGTTTEMKLSVKNNGQIPAIVRISLYEFLGQFEQDMTDGTGNGSLKTVSKSSGSDIKMEDVATWTKGSTYKLASGKYYIASKIYKADKNNSNTAYVYDGNRLTEELNYLTIQFNSTAIYDVNNKPATGVRHYWYYSEGYFYYSEVLQPKEQTKQLIQSVTVDKMLPNKYKSSLYQLIPVMDAHDITKSLLADWELTSNSYVGTMYREKVR</sequence>
<keyword evidence="2" id="KW-1185">Reference proteome</keyword>
<dbReference type="OrthoDB" id="2181557at2"/>
<dbReference type="InterPro" id="IPR024008">
    <property type="entry name" value="BsaA"/>
</dbReference>
<evidence type="ECO:0000313" key="2">
    <source>
        <dbReference type="Proteomes" id="UP000094469"/>
    </source>
</evidence>
<evidence type="ECO:0000313" key="1">
    <source>
        <dbReference type="EMBL" id="OEG23759.1"/>
    </source>
</evidence>
<reference evidence="2" key="1">
    <citation type="submission" date="2016-09" db="EMBL/GenBank/DDBJ databases">
        <authorList>
            <person name="Gulvik C.A."/>
        </authorList>
    </citation>
    <scope>NUCLEOTIDE SEQUENCE [LARGE SCALE GENOMIC DNA]</scope>
    <source>
        <strain evidence="2">LMG 26676</strain>
    </source>
</reference>
<dbReference type="NCBIfam" id="TIGR04090">
    <property type="entry name" value="exp_by_SipW_IV"/>
    <property type="match status" value="1"/>
</dbReference>
<proteinExistence type="predicted"/>